<dbReference type="PANTHER" id="PTHR30204:SF69">
    <property type="entry name" value="MERR-FAMILY TRANSCRIPTIONAL REGULATOR"/>
    <property type="match status" value="1"/>
</dbReference>
<accession>A0A2M7RE97</accession>
<keyword evidence="4" id="KW-0804">Transcription</keyword>
<comment type="caution">
    <text evidence="6">The sequence shown here is derived from an EMBL/GenBank/DDBJ whole genome shotgun (WGS) entry which is preliminary data.</text>
</comment>
<keyword evidence="2" id="KW-0805">Transcription regulation</keyword>
<keyword evidence="1" id="KW-0678">Repressor</keyword>
<dbReference type="Proteomes" id="UP000228689">
    <property type="component" value="Unassembled WGS sequence"/>
</dbReference>
<dbReference type="PROSITE" id="PS50937">
    <property type="entry name" value="HTH_MERR_2"/>
    <property type="match status" value="1"/>
</dbReference>
<dbReference type="PANTHER" id="PTHR30204">
    <property type="entry name" value="REDOX-CYCLING DRUG-SENSING TRANSCRIPTIONAL ACTIVATOR SOXR"/>
    <property type="match status" value="1"/>
</dbReference>
<protein>
    <recommendedName>
        <fullName evidence="5">HTH merR-type domain-containing protein</fullName>
    </recommendedName>
</protein>
<evidence type="ECO:0000256" key="2">
    <source>
        <dbReference type="ARBA" id="ARBA00023015"/>
    </source>
</evidence>
<dbReference type="InterPro" id="IPR000551">
    <property type="entry name" value="MerR-type_HTH_dom"/>
</dbReference>
<reference evidence="7" key="1">
    <citation type="submission" date="2017-09" db="EMBL/GenBank/DDBJ databases">
        <title>Depth-based differentiation of microbial function through sediment-hosted aquifers and enrichment of novel symbionts in the deep terrestrial subsurface.</title>
        <authorList>
            <person name="Probst A.J."/>
            <person name="Ladd B."/>
            <person name="Jarett J.K."/>
            <person name="Geller-Mcgrath D.E."/>
            <person name="Sieber C.M.K."/>
            <person name="Emerson J.B."/>
            <person name="Anantharaman K."/>
            <person name="Thomas B.C."/>
            <person name="Malmstrom R."/>
            <person name="Stieglmeier M."/>
            <person name="Klingl A."/>
            <person name="Woyke T."/>
            <person name="Ryan C.M."/>
            <person name="Banfield J.F."/>
        </authorList>
    </citation>
    <scope>NUCLEOTIDE SEQUENCE [LARGE SCALE GENOMIC DNA]</scope>
</reference>
<evidence type="ECO:0000313" key="7">
    <source>
        <dbReference type="Proteomes" id="UP000228689"/>
    </source>
</evidence>
<feature type="domain" description="HTH merR-type" evidence="5">
    <location>
        <begin position="3"/>
        <end position="73"/>
    </location>
</feature>
<sequence length="73" mass="8470">MAYLKIGQLAKKVGCLPSTIHFYTQEGLLKEDSRTQGGYRLYDEKKAVLAIKRIVNLQTKKRYRLSEIIKIIK</sequence>
<dbReference type="GO" id="GO:0003700">
    <property type="term" value="F:DNA-binding transcription factor activity"/>
    <property type="evidence" value="ECO:0007669"/>
    <property type="project" value="InterPro"/>
</dbReference>
<dbReference type="Gene3D" id="1.10.1660.10">
    <property type="match status" value="1"/>
</dbReference>
<evidence type="ECO:0000313" key="6">
    <source>
        <dbReference type="EMBL" id="PIY95083.1"/>
    </source>
</evidence>
<name>A0A2M7RE97_9BACT</name>
<dbReference type="Pfam" id="PF00376">
    <property type="entry name" value="MerR"/>
    <property type="match status" value="1"/>
</dbReference>
<dbReference type="GO" id="GO:0003677">
    <property type="term" value="F:DNA binding"/>
    <property type="evidence" value="ECO:0007669"/>
    <property type="project" value="UniProtKB-KW"/>
</dbReference>
<keyword evidence="3" id="KW-0238">DNA-binding</keyword>
<organism evidence="6 7">
    <name type="scientific">Candidatus Komeilibacteria bacterium CG_4_10_14_0_8_um_filter_37_78</name>
    <dbReference type="NCBI Taxonomy" id="1974471"/>
    <lineage>
        <taxon>Bacteria</taxon>
        <taxon>Candidatus Komeiliibacteriota</taxon>
    </lineage>
</organism>
<evidence type="ECO:0000259" key="5">
    <source>
        <dbReference type="PROSITE" id="PS50937"/>
    </source>
</evidence>
<gene>
    <name evidence="6" type="ORF">COY67_01465</name>
</gene>
<evidence type="ECO:0000256" key="4">
    <source>
        <dbReference type="ARBA" id="ARBA00023163"/>
    </source>
</evidence>
<proteinExistence type="predicted"/>
<evidence type="ECO:0000256" key="1">
    <source>
        <dbReference type="ARBA" id="ARBA00022491"/>
    </source>
</evidence>
<dbReference type="EMBL" id="PFMC01000040">
    <property type="protein sequence ID" value="PIY95083.1"/>
    <property type="molecule type" value="Genomic_DNA"/>
</dbReference>
<dbReference type="SUPFAM" id="SSF46955">
    <property type="entry name" value="Putative DNA-binding domain"/>
    <property type="match status" value="1"/>
</dbReference>
<dbReference type="InterPro" id="IPR009061">
    <property type="entry name" value="DNA-bd_dom_put_sf"/>
</dbReference>
<evidence type="ECO:0000256" key="3">
    <source>
        <dbReference type="ARBA" id="ARBA00023125"/>
    </source>
</evidence>
<dbReference type="InterPro" id="IPR047057">
    <property type="entry name" value="MerR_fam"/>
</dbReference>
<dbReference type="AlphaFoldDB" id="A0A2M7RE97"/>
<dbReference type="SMART" id="SM00422">
    <property type="entry name" value="HTH_MERR"/>
    <property type="match status" value="1"/>
</dbReference>